<protein>
    <submittedName>
        <fullName evidence="2">Uncharacterized protein</fullName>
    </submittedName>
</protein>
<dbReference type="EMBL" id="UINC01023724">
    <property type="protein sequence ID" value="SVA95961.1"/>
    <property type="molecule type" value="Genomic_DNA"/>
</dbReference>
<reference evidence="2" key="1">
    <citation type="submission" date="2018-05" db="EMBL/GenBank/DDBJ databases">
        <authorList>
            <person name="Lanie J.A."/>
            <person name="Ng W.-L."/>
            <person name="Kazmierczak K.M."/>
            <person name="Andrzejewski T.M."/>
            <person name="Davidsen T.M."/>
            <person name="Wayne K.J."/>
            <person name="Tettelin H."/>
            <person name="Glass J.I."/>
            <person name="Rusch D."/>
            <person name="Podicherti R."/>
            <person name="Tsui H.-C.T."/>
            <person name="Winkler M.E."/>
        </authorList>
    </citation>
    <scope>NUCLEOTIDE SEQUENCE</scope>
</reference>
<keyword evidence="1" id="KW-1133">Transmembrane helix</keyword>
<name>A0A382A3Z6_9ZZZZ</name>
<keyword evidence="1" id="KW-0812">Transmembrane</keyword>
<sequence>MIDGLIRISKAGIWFSISGMLTVAFIYCIWGLGEDIYSEFKEYKLETAYSSEAYSD</sequence>
<evidence type="ECO:0000313" key="2">
    <source>
        <dbReference type="EMBL" id="SVA95961.1"/>
    </source>
</evidence>
<accession>A0A382A3Z6</accession>
<dbReference type="AlphaFoldDB" id="A0A382A3Z6"/>
<proteinExistence type="predicted"/>
<organism evidence="2">
    <name type="scientific">marine metagenome</name>
    <dbReference type="NCBI Taxonomy" id="408172"/>
    <lineage>
        <taxon>unclassified sequences</taxon>
        <taxon>metagenomes</taxon>
        <taxon>ecological metagenomes</taxon>
    </lineage>
</organism>
<gene>
    <name evidence="2" type="ORF">METZ01_LOCUS148815</name>
</gene>
<feature type="transmembrane region" description="Helical" evidence="1">
    <location>
        <begin position="12"/>
        <end position="33"/>
    </location>
</feature>
<evidence type="ECO:0000256" key="1">
    <source>
        <dbReference type="SAM" id="Phobius"/>
    </source>
</evidence>
<keyword evidence="1" id="KW-0472">Membrane</keyword>